<evidence type="ECO:0000256" key="2">
    <source>
        <dbReference type="ARBA" id="ARBA00022475"/>
    </source>
</evidence>
<keyword evidence="4 8" id="KW-0812">Transmembrane</keyword>
<accession>A0ABU5D9Y8</accession>
<dbReference type="Proteomes" id="UP001285263">
    <property type="component" value="Unassembled WGS sequence"/>
</dbReference>
<keyword evidence="13" id="KW-1185">Reference proteome</keyword>
<keyword evidence="2 8" id="KW-1003">Cell membrane</keyword>
<keyword evidence="6 8" id="KW-0472">Membrane</keyword>
<comment type="similarity">
    <text evidence="8">Belongs to the FtsL family.</text>
</comment>
<evidence type="ECO:0000256" key="11">
    <source>
        <dbReference type="SAM" id="MobiDB-lite"/>
    </source>
</evidence>
<gene>
    <name evidence="8 12" type="primary">ftsL</name>
    <name evidence="12" type="ORF">SNE35_01180</name>
</gene>
<evidence type="ECO:0000256" key="9">
    <source>
        <dbReference type="NCBIfam" id="TIGR02209"/>
    </source>
</evidence>
<dbReference type="InterPro" id="IPR011922">
    <property type="entry name" value="Cell_div_FtsL"/>
</dbReference>
<dbReference type="GO" id="GO:0051301">
    <property type="term" value="P:cell division"/>
    <property type="evidence" value="ECO:0007669"/>
    <property type="project" value="UniProtKB-KW"/>
</dbReference>
<dbReference type="HAMAP" id="MF_00910">
    <property type="entry name" value="FtsL"/>
    <property type="match status" value="1"/>
</dbReference>
<reference evidence="12 13" key="1">
    <citation type="submission" date="2023-11" db="EMBL/GenBank/DDBJ databases">
        <title>Paucibacter sp. nov., isolated from fresh soil in Korea.</title>
        <authorList>
            <person name="Le N.T.T."/>
        </authorList>
    </citation>
    <scope>NUCLEOTIDE SEQUENCE [LARGE SCALE GENOMIC DNA]</scope>
    <source>
        <strain evidence="12 13">R3-3</strain>
    </source>
</reference>
<evidence type="ECO:0000256" key="6">
    <source>
        <dbReference type="ARBA" id="ARBA00023136"/>
    </source>
</evidence>
<comment type="subunit">
    <text evidence="8">Part of a complex composed of FtsB, FtsL and FtsQ.</text>
</comment>
<protein>
    <recommendedName>
        <fullName evidence="8 9">Cell division protein FtsL</fullName>
    </recommendedName>
</protein>
<evidence type="ECO:0000256" key="1">
    <source>
        <dbReference type="ARBA" id="ARBA00004401"/>
    </source>
</evidence>
<keyword evidence="10" id="KW-0175">Coiled coil</keyword>
<name>A0ABU5D9Y8_9BURK</name>
<sequence length="101" mass="11117">MLGKLNLLLLIAAIASGIVLVRSAYDARRLYTAVDRARNEANRLELESQRLEAERHAQATNLRVEQVAIDRLKMRPITPAVSQDVDDKRANAASPVTGAQP</sequence>
<organism evidence="12 13">
    <name type="scientific">Roseateles agri</name>
    <dbReference type="NCBI Taxonomy" id="3098619"/>
    <lineage>
        <taxon>Bacteria</taxon>
        <taxon>Pseudomonadati</taxon>
        <taxon>Pseudomonadota</taxon>
        <taxon>Betaproteobacteria</taxon>
        <taxon>Burkholderiales</taxon>
        <taxon>Sphaerotilaceae</taxon>
        <taxon>Roseateles</taxon>
    </lineage>
</organism>
<keyword evidence="8" id="KW-0997">Cell inner membrane</keyword>
<feature type="coiled-coil region" evidence="10">
    <location>
        <begin position="27"/>
        <end position="61"/>
    </location>
</feature>
<dbReference type="Pfam" id="PF04999">
    <property type="entry name" value="FtsL"/>
    <property type="match status" value="1"/>
</dbReference>
<feature type="region of interest" description="Disordered" evidence="11">
    <location>
        <begin position="80"/>
        <end position="101"/>
    </location>
</feature>
<comment type="function">
    <text evidence="8">Essential cell division protein. May link together the upstream cell division proteins, which are predominantly cytoplasmic, with the downstream cell division proteins, which are predominantly periplasmic.</text>
</comment>
<dbReference type="EMBL" id="JAXCLA010000001">
    <property type="protein sequence ID" value="MDY0743093.1"/>
    <property type="molecule type" value="Genomic_DNA"/>
</dbReference>
<comment type="caution">
    <text evidence="12">The sequence shown here is derived from an EMBL/GenBank/DDBJ whole genome shotgun (WGS) entry which is preliminary data.</text>
</comment>
<evidence type="ECO:0000256" key="7">
    <source>
        <dbReference type="ARBA" id="ARBA00023306"/>
    </source>
</evidence>
<dbReference type="NCBIfam" id="TIGR02209">
    <property type="entry name" value="ftsL_broad"/>
    <property type="match status" value="1"/>
</dbReference>
<evidence type="ECO:0000313" key="12">
    <source>
        <dbReference type="EMBL" id="MDY0743093.1"/>
    </source>
</evidence>
<evidence type="ECO:0000256" key="10">
    <source>
        <dbReference type="SAM" id="Coils"/>
    </source>
</evidence>
<evidence type="ECO:0000256" key="5">
    <source>
        <dbReference type="ARBA" id="ARBA00022989"/>
    </source>
</evidence>
<keyword evidence="5 8" id="KW-1133">Transmembrane helix</keyword>
<evidence type="ECO:0000256" key="4">
    <source>
        <dbReference type="ARBA" id="ARBA00022692"/>
    </source>
</evidence>
<evidence type="ECO:0000313" key="13">
    <source>
        <dbReference type="Proteomes" id="UP001285263"/>
    </source>
</evidence>
<dbReference type="RefSeq" id="WP_320420931.1">
    <property type="nucleotide sequence ID" value="NZ_JAXCLA010000001.1"/>
</dbReference>
<comment type="subcellular location">
    <subcellularLocation>
        <location evidence="8">Cell inner membrane</location>
        <topology evidence="8">Single-pass type II membrane protein</topology>
    </subcellularLocation>
    <subcellularLocation>
        <location evidence="1">Cell membrane</location>
        <topology evidence="1">Single-pass type II membrane protein</topology>
    </subcellularLocation>
    <text evidence="8">Localizes to the division septum where it forms a ring structure.</text>
</comment>
<keyword evidence="7 8" id="KW-0131">Cell cycle</keyword>
<evidence type="ECO:0000256" key="3">
    <source>
        <dbReference type="ARBA" id="ARBA00022618"/>
    </source>
</evidence>
<evidence type="ECO:0000256" key="8">
    <source>
        <dbReference type="HAMAP-Rule" id="MF_00910"/>
    </source>
</evidence>
<proteinExistence type="inferred from homology"/>
<keyword evidence="3 8" id="KW-0132">Cell division</keyword>